<dbReference type="InterPro" id="IPR013229">
    <property type="entry name" value="PEGA"/>
</dbReference>
<dbReference type="AlphaFoldDB" id="A0A250IFH5"/>
<dbReference type="Gene3D" id="1.10.510.10">
    <property type="entry name" value="Transferase(Phosphotransferase) domain 1"/>
    <property type="match status" value="1"/>
</dbReference>
<dbReference type="Gene3D" id="3.30.200.20">
    <property type="entry name" value="Phosphorylase Kinase, domain 1"/>
    <property type="match status" value="1"/>
</dbReference>
<dbReference type="CDD" id="cd14014">
    <property type="entry name" value="STKc_PknB_like"/>
    <property type="match status" value="1"/>
</dbReference>
<feature type="region of interest" description="Disordered" evidence="5">
    <location>
        <begin position="406"/>
        <end position="429"/>
    </location>
</feature>
<keyword evidence="1" id="KW-0808">Transferase</keyword>
<dbReference type="InterPro" id="IPR000719">
    <property type="entry name" value="Prot_kinase_dom"/>
</dbReference>
<dbReference type="Proteomes" id="UP000217289">
    <property type="component" value="Chromosome"/>
</dbReference>
<sequence>MSVSLGKYQLLRKIAAGGMGQIFLALERNAGIERLVVLKRVLPHLTQDEDFLEMFQEEAQLVAGLRHPNLITILEWTKLEDRHCLVMEYVQGEDARRLDKFARAQGKPLPVGLALRLVAEAAAGLHYAHQACGPQGQPLKLVHRDVSPQNILVGFDGGVKVIDFGVAKAAGSASHTATGVLKGKYPYMSPEQANGHAVDARSDLFALGVVLWELLTGRRLFKGESDMMTLRLVRDCQVPPPSQVHPSLPPELDALVLKALAPTPAERYPDCGAFRLAIEDFLLQHRMPASNAHLSAWLHELYAERIAHEANPAHLDQLAEDSDLDSQSNSSRSTTQRSQSQSAAPAVSTTPPRPAPEPRTQHTRSVQEDVSRRRPPVSRVATGLGLLLMLAGAAVILLRQHPPEAAPTPVPVAVSEPVSTPPPPPEPEPRAVILKVRSEPPGARVEVDGRLSGQTPLDMPLAANAPPVTLALRLEGYEPASRRVSPEDAPEVSVRLHPKPAAQKPPRRGVSSPPPPALDIKMGR</sequence>
<evidence type="ECO:0000259" key="6">
    <source>
        <dbReference type="PROSITE" id="PS50011"/>
    </source>
</evidence>
<dbReference type="KEGG" id="mbd:MEBOL_004035"/>
<reference evidence="7 8" key="1">
    <citation type="submission" date="2017-06" db="EMBL/GenBank/DDBJ databases">
        <authorList>
            <person name="Kim H.J."/>
            <person name="Triplett B.A."/>
        </authorList>
    </citation>
    <scope>NUCLEOTIDE SEQUENCE [LARGE SCALE GENOMIC DNA]</scope>
    <source>
        <strain evidence="7 8">DSM 14713</strain>
    </source>
</reference>
<keyword evidence="8" id="KW-1185">Reference proteome</keyword>
<keyword evidence="4" id="KW-0067">ATP-binding</keyword>
<feature type="region of interest" description="Disordered" evidence="5">
    <location>
        <begin position="321"/>
        <end position="377"/>
    </location>
</feature>
<dbReference type="PROSITE" id="PS00109">
    <property type="entry name" value="PROTEIN_KINASE_TYR"/>
    <property type="match status" value="1"/>
</dbReference>
<dbReference type="PANTHER" id="PTHR43289:SF6">
    <property type="entry name" value="SERINE_THREONINE-PROTEIN KINASE NEKL-3"/>
    <property type="match status" value="1"/>
</dbReference>
<dbReference type="InterPro" id="IPR008266">
    <property type="entry name" value="Tyr_kinase_AS"/>
</dbReference>
<evidence type="ECO:0000256" key="3">
    <source>
        <dbReference type="ARBA" id="ARBA00022777"/>
    </source>
</evidence>
<evidence type="ECO:0000256" key="1">
    <source>
        <dbReference type="ARBA" id="ARBA00022679"/>
    </source>
</evidence>
<dbReference type="SUPFAM" id="SSF56112">
    <property type="entry name" value="Protein kinase-like (PK-like)"/>
    <property type="match status" value="1"/>
</dbReference>
<evidence type="ECO:0000256" key="4">
    <source>
        <dbReference type="ARBA" id="ARBA00022840"/>
    </source>
</evidence>
<keyword evidence="2" id="KW-0547">Nucleotide-binding</keyword>
<evidence type="ECO:0000313" key="8">
    <source>
        <dbReference type="Proteomes" id="UP000217289"/>
    </source>
</evidence>
<feature type="region of interest" description="Disordered" evidence="5">
    <location>
        <begin position="479"/>
        <end position="524"/>
    </location>
</feature>
<dbReference type="OrthoDB" id="9801841at2"/>
<dbReference type="Pfam" id="PF08308">
    <property type="entry name" value="PEGA"/>
    <property type="match status" value="1"/>
</dbReference>
<name>A0A250IFH5_9BACT</name>
<keyword evidence="3 7" id="KW-0418">Kinase</keyword>
<evidence type="ECO:0000256" key="2">
    <source>
        <dbReference type="ARBA" id="ARBA00022741"/>
    </source>
</evidence>
<gene>
    <name evidence="7" type="ORF">MEBOL_004035</name>
</gene>
<feature type="domain" description="Protein kinase" evidence="6">
    <location>
        <begin position="8"/>
        <end position="282"/>
    </location>
</feature>
<protein>
    <submittedName>
        <fullName evidence="7">Protein kinase</fullName>
    </submittedName>
</protein>
<dbReference type="PROSITE" id="PS50011">
    <property type="entry name" value="PROTEIN_KINASE_DOM"/>
    <property type="match status" value="1"/>
</dbReference>
<dbReference type="EMBL" id="CP022163">
    <property type="protein sequence ID" value="ATB30574.1"/>
    <property type="molecule type" value="Genomic_DNA"/>
</dbReference>
<dbReference type="PANTHER" id="PTHR43289">
    <property type="entry name" value="MITOGEN-ACTIVATED PROTEIN KINASE KINASE KINASE 20-RELATED"/>
    <property type="match status" value="1"/>
</dbReference>
<dbReference type="GO" id="GO:0004674">
    <property type="term" value="F:protein serine/threonine kinase activity"/>
    <property type="evidence" value="ECO:0007669"/>
    <property type="project" value="TreeGrafter"/>
</dbReference>
<organism evidence="7 8">
    <name type="scientific">Melittangium boletus DSM 14713</name>
    <dbReference type="NCBI Taxonomy" id="1294270"/>
    <lineage>
        <taxon>Bacteria</taxon>
        <taxon>Pseudomonadati</taxon>
        <taxon>Myxococcota</taxon>
        <taxon>Myxococcia</taxon>
        <taxon>Myxococcales</taxon>
        <taxon>Cystobacterineae</taxon>
        <taxon>Archangiaceae</taxon>
        <taxon>Melittangium</taxon>
    </lineage>
</organism>
<dbReference type="InterPro" id="IPR011009">
    <property type="entry name" value="Kinase-like_dom_sf"/>
</dbReference>
<accession>A0A250IFH5</accession>
<feature type="compositionally biased region" description="Low complexity" evidence="5">
    <location>
        <begin position="326"/>
        <end position="350"/>
    </location>
</feature>
<dbReference type="GO" id="GO:0005524">
    <property type="term" value="F:ATP binding"/>
    <property type="evidence" value="ECO:0007669"/>
    <property type="project" value="UniProtKB-KW"/>
</dbReference>
<evidence type="ECO:0000313" key="7">
    <source>
        <dbReference type="EMBL" id="ATB30574.1"/>
    </source>
</evidence>
<proteinExistence type="predicted"/>
<evidence type="ECO:0000256" key="5">
    <source>
        <dbReference type="SAM" id="MobiDB-lite"/>
    </source>
</evidence>
<dbReference type="Pfam" id="PF00069">
    <property type="entry name" value="Pkinase"/>
    <property type="match status" value="1"/>
</dbReference>
<dbReference type="RefSeq" id="WP_095979011.1">
    <property type="nucleotide sequence ID" value="NZ_CP022163.1"/>
</dbReference>